<gene>
    <name evidence="5" type="ORF">F4693_000598</name>
</gene>
<evidence type="ECO:0000313" key="6">
    <source>
        <dbReference type="Proteomes" id="UP000522313"/>
    </source>
</evidence>
<organism evidence="5 6">
    <name type="scientific">Sphingomonas endophytica</name>
    <dbReference type="NCBI Taxonomy" id="869719"/>
    <lineage>
        <taxon>Bacteria</taxon>
        <taxon>Pseudomonadati</taxon>
        <taxon>Pseudomonadota</taxon>
        <taxon>Alphaproteobacteria</taxon>
        <taxon>Sphingomonadales</taxon>
        <taxon>Sphingomonadaceae</taxon>
        <taxon>Sphingomonas</taxon>
    </lineage>
</organism>
<dbReference type="PANTHER" id="PTHR30524">
    <property type="entry name" value="MANNITOL-1-PHOSPHATE 5-DEHYDROGENASE"/>
    <property type="match status" value="1"/>
</dbReference>
<dbReference type="Gene3D" id="1.10.1040.10">
    <property type="entry name" value="N-(1-d-carboxylethyl)-l-norvaline Dehydrogenase, domain 2"/>
    <property type="match status" value="1"/>
</dbReference>
<protein>
    <submittedName>
        <fullName evidence="5">Tagaturonate reductase</fullName>
        <ecNumber evidence="5">1.1.1.58</ecNumber>
    </submittedName>
</protein>
<dbReference type="GO" id="GO:0009026">
    <property type="term" value="F:tagaturonate reductase activity"/>
    <property type="evidence" value="ECO:0007669"/>
    <property type="project" value="UniProtKB-EC"/>
</dbReference>
<dbReference type="Proteomes" id="UP000522313">
    <property type="component" value="Unassembled WGS sequence"/>
</dbReference>
<dbReference type="AlphaFoldDB" id="A0A7X0MN43"/>
<dbReference type="EMBL" id="JACHBT010000002">
    <property type="protein sequence ID" value="MBB6503645.1"/>
    <property type="molecule type" value="Genomic_DNA"/>
</dbReference>
<dbReference type="PANTHER" id="PTHR30524:SF0">
    <property type="entry name" value="ALTRONATE OXIDOREDUCTASE-RELATED"/>
    <property type="match status" value="1"/>
</dbReference>
<dbReference type="EC" id="1.1.1.58" evidence="5"/>
<dbReference type="InterPro" id="IPR036291">
    <property type="entry name" value="NAD(P)-bd_dom_sf"/>
</dbReference>
<feature type="domain" description="Mannitol dehydrogenase C-terminal" evidence="4">
    <location>
        <begin position="223"/>
        <end position="353"/>
    </location>
</feature>
<proteinExistence type="predicted"/>
<dbReference type="SUPFAM" id="SSF48179">
    <property type="entry name" value="6-phosphogluconate dehydrogenase C-terminal domain-like"/>
    <property type="match status" value="1"/>
</dbReference>
<evidence type="ECO:0000256" key="1">
    <source>
        <dbReference type="ARBA" id="ARBA00023002"/>
    </source>
</evidence>
<dbReference type="SUPFAM" id="SSF51735">
    <property type="entry name" value="NAD(P)-binding Rossmann-fold domains"/>
    <property type="match status" value="1"/>
</dbReference>
<keyword evidence="2" id="KW-0520">NAD</keyword>
<reference evidence="5 6" key="2">
    <citation type="submission" date="2020-08" db="EMBL/GenBank/DDBJ databases">
        <authorList>
            <person name="Partida-Martinez L."/>
            <person name="Huntemann M."/>
            <person name="Clum A."/>
            <person name="Wang J."/>
            <person name="Palaniappan K."/>
            <person name="Ritter S."/>
            <person name="Chen I.-M."/>
            <person name="Stamatis D."/>
            <person name="Reddy T."/>
            <person name="O'Malley R."/>
            <person name="Daum C."/>
            <person name="Shapiro N."/>
            <person name="Ivanova N."/>
            <person name="Kyrpides N."/>
            <person name="Woyke T."/>
        </authorList>
    </citation>
    <scope>NUCLEOTIDE SEQUENCE [LARGE SCALE GENOMIC DNA]</scope>
    <source>
        <strain evidence="5 6">AS3.13</strain>
    </source>
</reference>
<dbReference type="InterPro" id="IPR013118">
    <property type="entry name" value="Mannitol_DH_C"/>
</dbReference>
<keyword evidence="1 5" id="KW-0560">Oxidoreductase</keyword>
<dbReference type="Pfam" id="PF01232">
    <property type="entry name" value="Mannitol_dh"/>
    <property type="match status" value="1"/>
</dbReference>
<dbReference type="InterPro" id="IPR008927">
    <property type="entry name" value="6-PGluconate_DH-like_C_sf"/>
</dbReference>
<sequence length="355" mass="38370">MIVQFGTSRFLQAHVDLFASEARDAGQDVPGITIVQTTDDPVRARRLAAFADPAGFPVIVRGLEDGAAVERTLRVRSVVGGLQAHADADALRTLLTGPATHVVSNTGDVGFRDGSFVAILLAGLYARWQAGAAGLTLLPCELVSRNGDELRAAVIAAAEGRAPAFVAWLGEECRWINTLVDRIVSAPLEPAGAVAEPYALWAIERQPGLTLPFTNPAIVLTDDLEPFERLKLHILNLGHSWLAERWQAAGARAGTTVREALDDRATRAALDEVLTQEVIPGFAARGLENEARGYAATTIERFANPYLDHLLRDIHAHHAQKVEKRIAAFVRWVDEGAVQPPAMPQLRALAARYDV</sequence>
<name>A0A7X0MN43_9SPHN</name>
<dbReference type="InterPro" id="IPR013328">
    <property type="entry name" value="6PGD_dom2"/>
</dbReference>
<dbReference type="InterPro" id="IPR013131">
    <property type="entry name" value="Mannitol_DH_N"/>
</dbReference>
<evidence type="ECO:0000259" key="4">
    <source>
        <dbReference type="Pfam" id="PF08125"/>
    </source>
</evidence>
<feature type="domain" description="Mannitol dehydrogenase N-terminal" evidence="3">
    <location>
        <begin position="2"/>
        <end position="205"/>
    </location>
</feature>
<dbReference type="Gene3D" id="3.40.50.720">
    <property type="entry name" value="NAD(P)-binding Rossmann-like Domain"/>
    <property type="match status" value="2"/>
</dbReference>
<evidence type="ECO:0000256" key="2">
    <source>
        <dbReference type="ARBA" id="ARBA00023027"/>
    </source>
</evidence>
<evidence type="ECO:0000313" key="5">
    <source>
        <dbReference type="EMBL" id="MBB6503645.1"/>
    </source>
</evidence>
<comment type="caution">
    <text evidence="5">The sequence shown here is derived from an EMBL/GenBank/DDBJ whole genome shotgun (WGS) entry which is preliminary data.</text>
</comment>
<dbReference type="RefSeq" id="WP_184504057.1">
    <property type="nucleotide sequence ID" value="NZ_JACHBT010000002.1"/>
</dbReference>
<evidence type="ECO:0000259" key="3">
    <source>
        <dbReference type="Pfam" id="PF01232"/>
    </source>
</evidence>
<accession>A0A7X0MN43</accession>
<dbReference type="Pfam" id="PF08125">
    <property type="entry name" value="Mannitol_dh_C"/>
    <property type="match status" value="1"/>
</dbReference>
<reference evidence="5 6" key="1">
    <citation type="submission" date="2020-08" db="EMBL/GenBank/DDBJ databases">
        <title>The Agave Microbiome: Exploring the role of microbial communities in plant adaptations to desert environments.</title>
        <authorList>
            <person name="Partida-Martinez L.P."/>
        </authorList>
    </citation>
    <scope>NUCLEOTIDE SEQUENCE [LARGE SCALE GENOMIC DNA]</scope>
    <source>
        <strain evidence="5 6">AS3.13</strain>
    </source>
</reference>